<feature type="domain" description="RNA cytosine-C(5)-methyltransferase NSUN2-like PUA" evidence="2">
    <location>
        <begin position="32"/>
        <end position="78"/>
    </location>
</feature>
<dbReference type="Pfam" id="PF25376">
    <property type="entry name" value="Pre-PUA_NSUN2"/>
    <property type="match status" value="1"/>
</dbReference>
<dbReference type="GO" id="GO:0001510">
    <property type="term" value="P:RNA methylation"/>
    <property type="evidence" value="ECO:0007669"/>
    <property type="project" value="InterPro"/>
</dbReference>
<keyword evidence="4" id="KW-1185">Reference proteome</keyword>
<sequence length="79" mass="8872">ERQTVKEDSASECMYRISSEGLPLLLPYISKQVLCASLADFKHLLQYRSIKFADFVDPQFGEKASSQIKLGCCVVVLQT</sequence>
<dbReference type="InterPro" id="IPR057286">
    <property type="entry name" value="PUA_NSUN2"/>
</dbReference>
<reference evidence="3" key="1">
    <citation type="submission" date="2022-03" db="EMBL/GenBank/DDBJ databases">
        <title>A functionally conserved STORR gene fusion in Papaver species that diverged 16.8 million years ago.</title>
        <authorList>
            <person name="Catania T."/>
        </authorList>
    </citation>
    <scope>NUCLEOTIDE SEQUENCE</scope>
    <source>
        <strain evidence="3">S-191538</strain>
    </source>
</reference>
<evidence type="ECO:0000313" key="4">
    <source>
        <dbReference type="Proteomes" id="UP001177140"/>
    </source>
</evidence>
<evidence type="ECO:0000259" key="1">
    <source>
        <dbReference type="Pfam" id="PF25376"/>
    </source>
</evidence>
<name>A0AA41SB03_PAPNU</name>
<protein>
    <submittedName>
        <fullName evidence="3">Uncharacterized protein</fullName>
    </submittedName>
</protein>
<dbReference type="GO" id="GO:0008173">
    <property type="term" value="F:RNA methyltransferase activity"/>
    <property type="evidence" value="ECO:0007669"/>
    <property type="project" value="InterPro"/>
</dbReference>
<feature type="non-terminal residue" evidence="3">
    <location>
        <position position="1"/>
    </location>
</feature>
<evidence type="ECO:0000313" key="3">
    <source>
        <dbReference type="EMBL" id="MCL7031795.1"/>
    </source>
</evidence>
<accession>A0AA41SB03</accession>
<gene>
    <name evidence="3" type="ORF">MKW94_029667</name>
</gene>
<dbReference type="Pfam" id="PF25378">
    <property type="entry name" value="PUA_NSUN2"/>
    <property type="match status" value="1"/>
</dbReference>
<dbReference type="InterPro" id="IPR023267">
    <property type="entry name" value="RCMT"/>
</dbReference>
<dbReference type="InterPro" id="IPR057285">
    <property type="entry name" value="Pre-PUA_NSUN2"/>
</dbReference>
<dbReference type="Proteomes" id="UP001177140">
    <property type="component" value="Unassembled WGS sequence"/>
</dbReference>
<dbReference type="EMBL" id="JAJJMA010115884">
    <property type="protein sequence ID" value="MCL7031795.1"/>
    <property type="molecule type" value="Genomic_DNA"/>
</dbReference>
<organism evidence="3 4">
    <name type="scientific">Papaver nudicaule</name>
    <name type="common">Iceland poppy</name>
    <dbReference type="NCBI Taxonomy" id="74823"/>
    <lineage>
        <taxon>Eukaryota</taxon>
        <taxon>Viridiplantae</taxon>
        <taxon>Streptophyta</taxon>
        <taxon>Embryophyta</taxon>
        <taxon>Tracheophyta</taxon>
        <taxon>Spermatophyta</taxon>
        <taxon>Magnoliopsida</taxon>
        <taxon>Ranunculales</taxon>
        <taxon>Papaveraceae</taxon>
        <taxon>Papaveroideae</taxon>
        <taxon>Papaver</taxon>
    </lineage>
</organism>
<feature type="domain" description="RNA cytosine-C(5)-methyltransferase NSUN2-like pre-PUA" evidence="1">
    <location>
        <begin position="1"/>
        <end position="30"/>
    </location>
</feature>
<dbReference type="PANTHER" id="PTHR22808:SF1">
    <property type="entry name" value="RNA CYTOSINE-C(5)-METHYLTRANSFERASE NSUN2-RELATED"/>
    <property type="match status" value="1"/>
</dbReference>
<feature type="non-terminal residue" evidence="3">
    <location>
        <position position="79"/>
    </location>
</feature>
<proteinExistence type="predicted"/>
<comment type="caution">
    <text evidence="3">The sequence shown here is derived from an EMBL/GenBank/DDBJ whole genome shotgun (WGS) entry which is preliminary data.</text>
</comment>
<dbReference type="PANTHER" id="PTHR22808">
    <property type="entry name" value="NCL1 YEAST -RELATED NOL1/NOP2/FMU SUN DOMAIN-CONTAINING"/>
    <property type="match status" value="1"/>
</dbReference>
<dbReference type="AlphaFoldDB" id="A0AA41SB03"/>
<evidence type="ECO:0000259" key="2">
    <source>
        <dbReference type="Pfam" id="PF25378"/>
    </source>
</evidence>